<reference evidence="1 2" key="1">
    <citation type="submission" date="2022-04" db="EMBL/GenBank/DDBJ databases">
        <title>Hymenobacter sp. isolated from the air.</title>
        <authorList>
            <person name="Won M."/>
            <person name="Lee C.-M."/>
            <person name="Woen H.-Y."/>
            <person name="Kwon S.-W."/>
        </authorList>
    </citation>
    <scope>NUCLEOTIDE SEQUENCE [LARGE SCALE GENOMIC DNA]</scope>
    <source>
        <strain evidence="2">5413 J-13</strain>
    </source>
</reference>
<protein>
    <submittedName>
        <fullName evidence="1">Uncharacterized protein</fullName>
    </submittedName>
</protein>
<dbReference type="EMBL" id="CP095053">
    <property type="protein sequence ID" value="UOR03744.1"/>
    <property type="molecule type" value="Genomic_DNA"/>
</dbReference>
<proteinExistence type="predicted"/>
<evidence type="ECO:0000313" key="2">
    <source>
        <dbReference type="Proteomes" id="UP000829925"/>
    </source>
</evidence>
<sequence length="116" mass="13256">MLRRYKRILNDNTNVTKITPEVAPWLANDFLPYLRLLGIEYIAWICSSDMQIQNDTEAVLEKLTSPVVALFDDMATAYEWLSTARFQSPVMLNTPRSITQIITTLKERISSMSGQA</sequence>
<dbReference type="KEGG" id="haei:MUN82_12380"/>
<dbReference type="AlphaFoldDB" id="A0A8T9SRU1"/>
<keyword evidence="2" id="KW-1185">Reference proteome</keyword>
<dbReference type="Proteomes" id="UP000829925">
    <property type="component" value="Chromosome"/>
</dbReference>
<evidence type="ECO:0000313" key="1">
    <source>
        <dbReference type="EMBL" id="UOR03744.1"/>
    </source>
</evidence>
<name>A0A8T9SRU1_9BACT</name>
<gene>
    <name evidence="1" type="ORF">MUN82_12380</name>
</gene>
<accession>A0A8T9SRU1</accession>
<organism evidence="1 2">
    <name type="scientific">Hymenobacter aerilatus</name>
    <dbReference type="NCBI Taxonomy" id="2932251"/>
    <lineage>
        <taxon>Bacteria</taxon>
        <taxon>Pseudomonadati</taxon>
        <taxon>Bacteroidota</taxon>
        <taxon>Cytophagia</taxon>
        <taxon>Cytophagales</taxon>
        <taxon>Hymenobacteraceae</taxon>
        <taxon>Hymenobacter</taxon>
    </lineage>
</organism>
<dbReference type="RefSeq" id="WP_245090813.1">
    <property type="nucleotide sequence ID" value="NZ_CP095053.1"/>
</dbReference>